<dbReference type="AlphaFoldDB" id="A0A2P5DIE4"/>
<dbReference type="OrthoDB" id="10358820at2759"/>
<dbReference type="Proteomes" id="UP000237105">
    <property type="component" value="Unassembled WGS sequence"/>
</dbReference>
<comment type="caution">
    <text evidence="1">The sequence shown here is derived from an EMBL/GenBank/DDBJ whole genome shotgun (WGS) entry which is preliminary data.</text>
</comment>
<keyword evidence="2" id="KW-1185">Reference proteome</keyword>
<protein>
    <submittedName>
        <fullName evidence="1">Uncharacterized protein</fullName>
    </submittedName>
</protein>
<accession>A0A2P5DIE4</accession>
<proteinExistence type="predicted"/>
<sequence>MDEETENVTVDYSQNIFTSVRENNESLEQVLATIDPLITDAMNSKLIHPFEADDVWVAIQSMGPKQKSRANLPYFINRTE</sequence>
<evidence type="ECO:0000313" key="2">
    <source>
        <dbReference type="Proteomes" id="UP000237105"/>
    </source>
</evidence>
<dbReference type="EMBL" id="JXTB01000036">
    <property type="protein sequence ID" value="PON73056.1"/>
    <property type="molecule type" value="Genomic_DNA"/>
</dbReference>
<organism evidence="1 2">
    <name type="scientific">Parasponia andersonii</name>
    <name type="common">Sponia andersonii</name>
    <dbReference type="NCBI Taxonomy" id="3476"/>
    <lineage>
        <taxon>Eukaryota</taxon>
        <taxon>Viridiplantae</taxon>
        <taxon>Streptophyta</taxon>
        <taxon>Embryophyta</taxon>
        <taxon>Tracheophyta</taxon>
        <taxon>Spermatophyta</taxon>
        <taxon>Magnoliopsida</taxon>
        <taxon>eudicotyledons</taxon>
        <taxon>Gunneridae</taxon>
        <taxon>Pentapetalae</taxon>
        <taxon>rosids</taxon>
        <taxon>fabids</taxon>
        <taxon>Rosales</taxon>
        <taxon>Cannabaceae</taxon>
        <taxon>Parasponia</taxon>
    </lineage>
</organism>
<evidence type="ECO:0000313" key="1">
    <source>
        <dbReference type="EMBL" id="PON73056.1"/>
    </source>
</evidence>
<reference evidence="2" key="1">
    <citation type="submission" date="2016-06" db="EMBL/GenBank/DDBJ databases">
        <title>Parallel loss of symbiosis genes in relatives of nitrogen-fixing non-legume Parasponia.</title>
        <authorList>
            <person name="Van Velzen R."/>
            <person name="Holmer R."/>
            <person name="Bu F."/>
            <person name="Rutten L."/>
            <person name="Van Zeijl A."/>
            <person name="Liu W."/>
            <person name="Santuari L."/>
            <person name="Cao Q."/>
            <person name="Sharma T."/>
            <person name="Shen D."/>
            <person name="Roswanjaya Y."/>
            <person name="Wardhani T."/>
            <person name="Kalhor M.S."/>
            <person name="Jansen J."/>
            <person name="Van den Hoogen J."/>
            <person name="Gungor B."/>
            <person name="Hartog M."/>
            <person name="Hontelez J."/>
            <person name="Verver J."/>
            <person name="Yang W.-C."/>
            <person name="Schijlen E."/>
            <person name="Repin R."/>
            <person name="Schilthuizen M."/>
            <person name="Schranz E."/>
            <person name="Heidstra R."/>
            <person name="Miyata K."/>
            <person name="Fedorova E."/>
            <person name="Kohlen W."/>
            <person name="Bisseling T."/>
            <person name="Smit S."/>
            <person name="Geurts R."/>
        </authorList>
    </citation>
    <scope>NUCLEOTIDE SEQUENCE [LARGE SCALE GENOMIC DNA]</scope>
    <source>
        <strain evidence="2">cv. WU1-14</strain>
    </source>
</reference>
<feature type="non-terminal residue" evidence="1">
    <location>
        <position position="80"/>
    </location>
</feature>
<name>A0A2P5DIE4_PARAD</name>
<gene>
    <name evidence="1" type="ORF">PanWU01x14_062060</name>
</gene>